<dbReference type="Gene3D" id="3.30.1370.210">
    <property type="match status" value="1"/>
</dbReference>
<name>A0AAD5U8I3_9FUNG</name>
<keyword evidence="1" id="KW-0479">Metal-binding</keyword>
<evidence type="ECO:0000313" key="4">
    <source>
        <dbReference type="EMBL" id="KAJ3228311.1"/>
    </source>
</evidence>
<evidence type="ECO:0000256" key="2">
    <source>
        <dbReference type="SAM" id="MobiDB-lite"/>
    </source>
</evidence>
<comment type="caution">
    <text evidence="4">The sequence shown here is derived from an EMBL/GenBank/DDBJ whole genome shotgun (WGS) entry which is preliminary data.</text>
</comment>
<feature type="region of interest" description="Disordered" evidence="2">
    <location>
        <begin position="83"/>
        <end position="104"/>
    </location>
</feature>
<dbReference type="EMBL" id="JADGJW010000003">
    <property type="protein sequence ID" value="KAJ3228311.1"/>
    <property type="molecule type" value="Genomic_DNA"/>
</dbReference>
<feature type="region of interest" description="Disordered" evidence="2">
    <location>
        <begin position="318"/>
        <end position="339"/>
    </location>
</feature>
<dbReference type="GO" id="GO:0008270">
    <property type="term" value="F:zinc ion binding"/>
    <property type="evidence" value="ECO:0007669"/>
    <property type="project" value="UniProtKB-KW"/>
</dbReference>
<keyword evidence="1" id="KW-0863">Zinc-finger</keyword>
<dbReference type="AlphaFoldDB" id="A0AAD5U8I3"/>
<proteinExistence type="predicted"/>
<dbReference type="Proteomes" id="UP001211065">
    <property type="component" value="Unassembled WGS sequence"/>
</dbReference>
<gene>
    <name evidence="4" type="ORF">HK099_004304</name>
</gene>
<keyword evidence="5" id="KW-1185">Reference proteome</keyword>
<evidence type="ECO:0000313" key="5">
    <source>
        <dbReference type="Proteomes" id="UP001211065"/>
    </source>
</evidence>
<feature type="zinc finger region" description="C3H1-type" evidence="1">
    <location>
        <begin position="1"/>
        <end position="29"/>
    </location>
</feature>
<reference evidence="4" key="1">
    <citation type="submission" date="2020-05" db="EMBL/GenBank/DDBJ databases">
        <title>Phylogenomic resolution of chytrid fungi.</title>
        <authorList>
            <person name="Stajich J.E."/>
            <person name="Amses K."/>
            <person name="Simmons R."/>
            <person name="Seto K."/>
            <person name="Myers J."/>
            <person name="Bonds A."/>
            <person name="Quandt C.A."/>
            <person name="Barry K."/>
            <person name="Liu P."/>
            <person name="Grigoriev I."/>
            <person name="Longcore J.E."/>
            <person name="James T.Y."/>
        </authorList>
    </citation>
    <scope>NUCLEOTIDE SEQUENCE</scope>
    <source>
        <strain evidence="4">JEL0476</strain>
    </source>
</reference>
<dbReference type="PROSITE" id="PS50103">
    <property type="entry name" value="ZF_C3H1"/>
    <property type="match status" value="2"/>
</dbReference>
<feature type="domain" description="C3H1-type" evidence="3">
    <location>
        <begin position="45"/>
        <end position="73"/>
    </location>
</feature>
<sequence length="438" mass="50132">MNNNNICQYFSTVNGCSSGAMCPFLHLQHKPKEDQNEVSFSQKNSSQKVICINFNSPKGCRFGNKCKYSHILDTTSTKDVKVKDRNEKINSESEKNKPVESDSTTSSGLKVVIVKKKSSVLETKNKVQKNESGTQQKVFIQKPIIQRPILKSLEDQLNSTKDPIEQAKLQQRIEIGQIERRFPILKKRNLENFGTELSFNLIPSDPDFPFDLDAQGLQVKLTFDQNYPTSNVKLNVLNKEIPINLIRNIENTFNLKSSRVKMTLLHLVNYLDRDLEKLLSESIQETAISFVSNEKTETKTEEKTRSFVSHPEELSGYYGERRAENSESTTEEEISSDEEERVLKNLNLNTAGKENNKENQHKGIQIKFLELNLVNISLIKCQALNIVVKCLKCKNKIDIKNLIPNLTKFQNCETCNEEVGCRYRQDFIHAGSKKYGIR</sequence>
<evidence type="ECO:0000259" key="3">
    <source>
        <dbReference type="PROSITE" id="PS50103"/>
    </source>
</evidence>
<accession>A0AAD5U8I3</accession>
<feature type="compositionally biased region" description="Acidic residues" evidence="2">
    <location>
        <begin position="329"/>
        <end position="339"/>
    </location>
</feature>
<feature type="zinc finger region" description="C3H1-type" evidence="1">
    <location>
        <begin position="45"/>
        <end position="73"/>
    </location>
</feature>
<protein>
    <recommendedName>
        <fullName evidence="3">C3H1-type domain-containing protein</fullName>
    </recommendedName>
</protein>
<feature type="domain" description="C3H1-type" evidence="3">
    <location>
        <begin position="1"/>
        <end position="29"/>
    </location>
</feature>
<keyword evidence="1" id="KW-0862">Zinc</keyword>
<dbReference type="InterPro" id="IPR000571">
    <property type="entry name" value="Znf_CCCH"/>
</dbReference>
<feature type="compositionally biased region" description="Basic and acidic residues" evidence="2">
    <location>
        <begin position="83"/>
        <end position="100"/>
    </location>
</feature>
<dbReference type="SMART" id="SM00356">
    <property type="entry name" value="ZnF_C3H1"/>
    <property type="match status" value="2"/>
</dbReference>
<evidence type="ECO:0000256" key="1">
    <source>
        <dbReference type="PROSITE-ProRule" id="PRU00723"/>
    </source>
</evidence>
<organism evidence="4 5">
    <name type="scientific">Clydaea vesicula</name>
    <dbReference type="NCBI Taxonomy" id="447962"/>
    <lineage>
        <taxon>Eukaryota</taxon>
        <taxon>Fungi</taxon>
        <taxon>Fungi incertae sedis</taxon>
        <taxon>Chytridiomycota</taxon>
        <taxon>Chytridiomycota incertae sedis</taxon>
        <taxon>Chytridiomycetes</taxon>
        <taxon>Lobulomycetales</taxon>
        <taxon>Lobulomycetaceae</taxon>
        <taxon>Clydaea</taxon>
    </lineage>
</organism>